<name>A0A812KYT7_9DINO</name>
<dbReference type="Proteomes" id="UP000604046">
    <property type="component" value="Unassembled WGS sequence"/>
</dbReference>
<keyword evidence="3" id="KW-1185">Reference proteome</keyword>
<feature type="region of interest" description="Disordered" evidence="1">
    <location>
        <begin position="50"/>
        <end position="86"/>
    </location>
</feature>
<gene>
    <name evidence="2" type="ORF">SNAT2548_LOCUS10473</name>
</gene>
<organism evidence="2 3">
    <name type="scientific">Symbiodinium natans</name>
    <dbReference type="NCBI Taxonomy" id="878477"/>
    <lineage>
        <taxon>Eukaryota</taxon>
        <taxon>Sar</taxon>
        <taxon>Alveolata</taxon>
        <taxon>Dinophyceae</taxon>
        <taxon>Suessiales</taxon>
        <taxon>Symbiodiniaceae</taxon>
        <taxon>Symbiodinium</taxon>
    </lineage>
</organism>
<evidence type="ECO:0000313" key="2">
    <source>
        <dbReference type="EMBL" id="CAE7238386.1"/>
    </source>
</evidence>
<evidence type="ECO:0000256" key="1">
    <source>
        <dbReference type="SAM" id="MobiDB-lite"/>
    </source>
</evidence>
<proteinExistence type="predicted"/>
<reference evidence="2" key="1">
    <citation type="submission" date="2021-02" db="EMBL/GenBank/DDBJ databases">
        <authorList>
            <person name="Dougan E. K."/>
            <person name="Rhodes N."/>
            <person name="Thang M."/>
            <person name="Chan C."/>
        </authorList>
    </citation>
    <scope>NUCLEOTIDE SEQUENCE</scope>
</reference>
<dbReference type="AlphaFoldDB" id="A0A812KYT7"/>
<accession>A0A812KYT7</accession>
<dbReference type="EMBL" id="CAJNDS010000868">
    <property type="protein sequence ID" value="CAE7238386.1"/>
    <property type="molecule type" value="Genomic_DNA"/>
</dbReference>
<comment type="caution">
    <text evidence="2">The sequence shown here is derived from an EMBL/GenBank/DDBJ whole genome shotgun (WGS) entry which is preliminary data.</text>
</comment>
<evidence type="ECO:0000313" key="3">
    <source>
        <dbReference type="Proteomes" id="UP000604046"/>
    </source>
</evidence>
<sequence length="623" mass="68766">MTNVGPSGPTYQTSNFFVKLSSDAAVVSQLSSEEAGGIVHRRAIASGTAPQDLGYTHYSSKKTGPWNRIGSLKPGAPHGNRNAADSSKWRHVADGLRATVKAGRSETRLFLWDGAANDVDVEIQGDCLVLRARSDDITAPKRQPVMDEQTLTSAGLALSQAADEREFDQFHILVDRFTEFVLFQADVLFQLSPLSAPCPSLGGFLPSPDPVFRAFSWPSMFACQSNAFQFVRDRVIPDMLHAALPIGRCLVLLLMFRWMSEETAWVSLLLPAIQQALARESPDDEFWEAFLEQVRSGFSRCPFPGRLFCTREASRYCRGDCVHDEALQAQFRRCRCVDLGLEPCPRDGGNCHLCQTPHGWCALLLAYARAWGRQENEMEERFRQGYKELQGFVTENLVGVGQFWGKFLLHDADALRQASNAVLPMDEGAEPRETPGWEDIDDGSLVGPGAMKNLLWLAPELPKNLALAAVFTVRDAIRKMMTGETDVDGQPNHLAVAYRHCVEEGTAPVDVAQYCLYSTQVQLCETTARGMLMQACRPVAAAQFLANKYYNALTDCKTENASLQRQLAAKRAHAPSSQPPEIVGCCICGARGGFNAAKCKYCPDHCPTRACAIKSHKKQKHQA</sequence>
<protein>
    <submittedName>
        <fullName evidence="2">Uncharacterized protein</fullName>
    </submittedName>
</protein>